<protein>
    <submittedName>
        <fullName evidence="1">Uncharacterized protein</fullName>
    </submittedName>
</protein>
<evidence type="ECO:0000313" key="2">
    <source>
        <dbReference type="Proteomes" id="UP000005475"/>
    </source>
</evidence>
<accession>A0AAN3A5K7</accession>
<comment type="caution">
    <text evidence="1">The sequence shown here is derived from an EMBL/GenBank/DDBJ whole genome shotgun (WGS) entry which is preliminary data.</text>
</comment>
<organism evidence="1 2">
    <name type="scientific">Bacteroides ovatus (strain ATCC 8483 / DSM 1896 / JCM 5824 / BCRC 10623 / CCUG 4943 / NCTC 11153)</name>
    <dbReference type="NCBI Taxonomy" id="411476"/>
    <lineage>
        <taxon>Bacteria</taxon>
        <taxon>Pseudomonadati</taxon>
        <taxon>Bacteroidota</taxon>
        <taxon>Bacteroidia</taxon>
        <taxon>Bacteroidales</taxon>
        <taxon>Bacteroidaceae</taxon>
        <taxon>Bacteroides</taxon>
    </lineage>
</organism>
<reference evidence="2" key="2">
    <citation type="submission" date="2007-04" db="EMBL/GenBank/DDBJ databases">
        <title>Draft genome sequence of Bacteroides ovatus (ATCC 8483).</title>
        <authorList>
            <person name="Sudarsanam P."/>
            <person name="Ley R."/>
            <person name="Guruge J."/>
            <person name="Turnbaugh P.J."/>
            <person name="Mahowald M."/>
            <person name="Liep D."/>
            <person name="Gordon J."/>
        </authorList>
    </citation>
    <scope>NUCLEOTIDE SEQUENCE [LARGE SCALE GENOMIC DNA]</scope>
    <source>
        <strain evidence="2">ATCC 8483 / DSM 1896 / JCM 5824 / BCRC 10623 / CCUG 4943 / NCTC 11153</strain>
    </source>
</reference>
<dbReference type="Proteomes" id="UP000005475">
    <property type="component" value="Unassembled WGS sequence"/>
</dbReference>
<dbReference type="EMBL" id="AAXF02000052">
    <property type="protein sequence ID" value="EDO10238.1"/>
    <property type="molecule type" value="Genomic_DNA"/>
</dbReference>
<dbReference type="GeneID" id="52035294"/>
<proteinExistence type="predicted"/>
<gene>
    <name evidence="1" type="ORF">BACOVA_03684</name>
</gene>
<reference evidence="1 2" key="1">
    <citation type="submission" date="2007-03" db="EMBL/GenBank/DDBJ databases">
        <authorList>
            <person name="Fulton L."/>
            <person name="Clifton S."/>
            <person name="Fulton B."/>
            <person name="Xu J."/>
            <person name="Minx P."/>
            <person name="Pepin K.H."/>
            <person name="Johnson M."/>
            <person name="Thiruvilangam P."/>
            <person name="Bhonagiri V."/>
            <person name="Nash W.E."/>
            <person name="Mardis E.R."/>
            <person name="Wilson R.K."/>
        </authorList>
    </citation>
    <scope>NUCLEOTIDE SEQUENCE [LARGE SCALE GENOMIC DNA]</scope>
    <source>
        <strain evidence="2">ATCC 8483 / DSM 1896 / JCM 5824 / BCRC 10623 / CCUG 4943 / NCTC 11153</strain>
    </source>
</reference>
<name>A0AAN3A5K7_BACO1</name>
<evidence type="ECO:0000313" key="1">
    <source>
        <dbReference type="EMBL" id="EDO10238.1"/>
    </source>
</evidence>
<dbReference type="AlphaFoldDB" id="A0AAN3A5K7"/>
<dbReference type="RefSeq" id="WP_004299965.1">
    <property type="nucleotide sequence ID" value="NZ_DS264582.1"/>
</dbReference>
<sequence>MEKADTNAYGGCSVGYATKIDKTGVAHHAMVSVEGEERNNVNNKTDSKTKCYLPKVLF</sequence>